<gene>
    <name evidence="1" type="ORF">GCM10023333_34540</name>
</gene>
<sequence>MKRSRHGEMNCLEQAVAIGTVEAEALSALERFVCPVWALEQDLDGATETESGVLLVNAQSWKDIA</sequence>
<dbReference type="Proteomes" id="UP001499988">
    <property type="component" value="Unassembled WGS sequence"/>
</dbReference>
<protein>
    <submittedName>
        <fullName evidence="1">Uncharacterized protein</fullName>
    </submittedName>
</protein>
<proteinExistence type="predicted"/>
<dbReference type="EMBL" id="BAABJZ010000099">
    <property type="protein sequence ID" value="GAA4898219.1"/>
    <property type="molecule type" value="Genomic_DNA"/>
</dbReference>
<evidence type="ECO:0000313" key="1">
    <source>
        <dbReference type="EMBL" id="GAA4898219.1"/>
    </source>
</evidence>
<reference evidence="2" key="1">
    <citation type="journal article" date="2019" name="Int. J. Syst. Evol. Microbiol.">
        <title>The Global Catalogue of Microorganisms (GCM) 10K type strain sequencing project: providing services to taxonomists for standard genome sequencing and annotation.</title>
        <authorList>
            <consortium name="The Broad Institute Genomics Platform"/>
            <consortium name="The Broad Institute Genome Sequencing Center for Infectious Disease"/>
            <person name="Wu L."/>
            <person name="Ma J."/>
        </authorList>
    </citation>
    <scope>NUCLEOTIDE SEQUENCE [LARGE SCALE GENOMIC DNA]</scope>
    <source>
        <strain evidence="2">JCM 18401</strain>
    </source>
</reference>
<evidence type="ECO:0000313" key="2">
    <source>
        <dbReference type="Proteomes" id="UP001499988"/>
    </source>
</evidence>
<keyword evidence="2" id="KW-1185">Reference proteome</keyword>
<organism evidence="1 2">
    <name type="scientific">Ferrimonas pelagia</name>
    <dbReference type="NCBI Taxonomy" id="1177826"/>
    <lineage>
        <taxon>Bacteria</taxon>
        <taxon>Pseudomonadati</taxon>
        <taxon>Pseudomonadota</taxon>
        <taxon>Gammaproteobacteria</taxon>
        <taxon>Alteromonadales</taxon>
        <taxon>Ferrimonadaceae</taxon>
        <taxon>Ferrimonas</taxon>
    </lineage>
</organism>
<name>A0ABP9FKJ8_9GAMM</name>
<comment type="caution">
    <text evidence="1">The sequence shown here is derived from an EMBL/GenBank/DDBJ whole genome shotgun (WGS) entry which is preliminary data.</text>
</comment>
<accession>A0ABP9FKJ8</accession>